<dbReference type="PANTHER" id="PTHR46558:SF11">
    <property type="entry name" value="HTH-TYPE TRANSCRIPTIONAL REGULATOR XRE"/>
    <property type="match status" value="1"/>
</dbReference>
<organism evidence="3 4">
    <name type="scientific">Faecalicatena contorta</name>
    <dbReference type="NCBI Taxonomy" id="39482"/>
    <lineage>
        <taxon>Bacteria</taxon>
        <taxon>Bacillati</taxon>
        <taxon>Bacillota</taxon>
        <taxon>Clostridia</taxon>
        <taxon>Lachnospirales</taxon>
        <taxon>Lachnospiraceae</taxon>
        <taxon>Faecalicatena</taxon>
    </lineage>
</organism>
<evidence type="ECO:0000259" key="2">
    <source>
        <dbReference type="PROSITE" id="PS50943"/>
    </source>
</evidence>
<dbReference type="PROSITE" id="PS50943">
    <property type="entry name" value="HTH_CROC1"/>
    <property type="match status" value="1"/>
</dbReference>
<keyword evidence="1" id="KW-0238">DNA-binding</keyword>
<dbReference type="OrthoDB" id="9801008at2"/>
<dbReference type="EMBL" id="CYZU01000014">
    <property type="protein sequence ID" value="CUO33023.1"/>
    <property type="molecule type" value="Genomic_DNA"/>
</dbReference>
<sequence length="79" mass="9218">MMTNKIGSNIRALRKKNYLTQEQLAETLNMTRQTLSNYELGKRIPDIYELIRIADLFHVSLDEMVGRNPNNYKNKDCGL</sequence>
<dbReference type="InterPro" id="IPR001387">
    <property type="entry name" value="Cro/C1-type_HTH"/>
</dbReference>
<name>A0A174E5H6_9FIRM</name>
<dbReference type="AlphaFoldDB" id="A0A174E5H6"/>
<dbReference type="SUPFAM" id="SSF47413">
    <property type="entry name" value="lambda repressor-like DNA-binding domains"/>
    <property type="match status" value="1"/>
</dbReference>
<accession>A0A174E5H6</accession>
<evidence type="ECO:0000313" key="4">
    <source>
        <dbReference type="Proteomes" id="UP000095544"/>
    </source>
</evidence>
<dbReference type="GO" id="GO:0003677">
    <property type="term" value="F:DNA binding"/>
    <property type="evidence" value="ECO:0007669"/>
    <property type="project" value="UniProtKB-KW"/>
</dbReference>
<dbReference type="CDD" id="cd00093">
    <property type="entry name" value="HTH_XRE"/>
    <property type="match status" value="1"/>
</dbReference>
<feature type="domain" description="HTH cro/C1-type" evidence="2">
    <location>
        <begin position="10"/>
        <end position="64"/>
    </location>
</feature>
<evidence type="ECO:0000313" key="3">
    <source>
        <dbReference type="EMBL" id="CUO33023.1"/>
    </source>
</evidence>
<dbReference type="InterPro" id="IPR010982">
    <property type="entry name" value="Lambda_DNA-bd_dom_sf"/>
</dbReference>
<gene>
    <name evidence="3" type="primary">immR_9</name>
    <name evidence="3" type="ORF">ERS852491_01900</name>
</gene>
<dbReference type="STRING" id="39482.ERS852491_01900"/>
<dbReference type="Gene3D" id="1.10.260.40">
    <property type="entry name" value="lambda repressor-like DNA-binding domains"/>
    <property type="match status" value="1"/>
</dbReference>
<dbReference type="PANTHER" id="PTHR46558">
    <property type="entry name" value="TRACRIPTIONAL REGULATORY PROTEIN-RELATED-RELATED"/>
    <property type="match status" value="1"/>
</dbReference>
<reference evidence="3 4" key="1">
    <citation type="submission" date="2015-09" db="EMBL/GenBank/DDBJ databases">
        <authorList>
            <consortium name="Pathogen Informatics"/>
        </authorList>
    </citation>
    <scope>NUCLEOTIDE SEQUENCE [LARGE SCALE GENOMIC DNA]</scope>
    <source>
        <strain evidence="3 4">2789STDY5834876</strain>
    </source>
</reference>
<proteinExistence type="predicted"/>
<protein>
    <submittedName>
        <fullName evidence="3">HTH-type transcriptional regulator immR</fullName>
    </submittedName>
</protein>
<dbReference type="Pfam" id="PF01381">
    <property type="entry name" value="HTH_3"/>
    <property type="match status" value="1"/>
</dbReference>
<dbReference type="Proteomes" id="UP000095544">
    <property type="component" value="Unassembled WGS sequence"/>
</dbReference>
<dbReference type="RefSeq" id="WP_050638712.1">
    <property type="nucleotide sequence ID" value="NZ_CABKUE010000004.1"/>
</dbReference>
<dbReference type="SMART" id="SM00530">
    <property type="entry name" value="HTH_XRE"/>
    <property type="match status" value="1"/>
</dbReference>
<evidence type="ECO:0000256" key="1">
    <source>
        <dbReference type="ARBA" id="ARBA00023125"/>
    </source>
</evidence>